<dbReference type="InterPro" id="IPR003851">
    <property type="entry name" value="Znf_Dof"/>
</dbReference>
<dbReference type="PROSITE" id="PS01361">
    <property type="entry name" value="ZF_DOF_1"/>
    <property type="match status" value="1"/>
</dbReference>
<dbReference type="eggNOG" id="ENOG502RH68">
    <property type="taxonomic scope" value="Eukaryota"/>
</dbReference>
<accession>W9RD26</accession>
<dbReference type="GO" id="GO:0005634">
    <property type="term" value="C:nucleus"/>
    <property type="evidence" value="ECO:0007669"/>
    <property type="project" value="UniProtKB-SubCell"/>
</dbReference>
<keyword evidence="4 9" id="KW-0805">Transcription regulation</keyword>
<keyword evidence="1 9" id="KW-0479">Metal-binding</keyword>
<evidence type="ECO:0000259" key="11">
    <source>
        <dbReference type="PROSITE" id="PS50884"/>
    </source>
</evidence>
<evidence type="ECO:0000313" key="12">
    <source>
        <dbReference type="EMBL" id="EXB82806.1"/>
    </source>
</evidence>
<keyword evidence="3 9" id="KW-0862">Zinc</keyword>
<evidence type="ECO:0000256" key="5">
    <source>
        <dbReference type="ARBA" id="ARBA00023125"/>
    </source>
</evidence>
<dbReference type="GO" id="GO:0003700">
    <property type="term" value="F:DNA-binding transcription factor activity"/>
    <property type="evidence" value="ECO:0007669"/>
    <property type="project" value="UniProtKB-UniRule"/>
</dbReference>
<evidence type="ECO:0000256" key="9">
    <source>
        <dbReference type="RuleBase" id="RU369094"/>
    </source>
</evidence>
<dbReference type="Proteomes" id="UP000030645">
    <property type="component" value="Unassembled WGS sequence"/>
</dbReference>
<dbReference type="GO" id="GO:0003677">
    <property type="term" value="F:DNA binding"/>
    <property type="evidence" value="ECO:0007669"/>
    <property type="project" value="UniProtKB-UniRule"/>
</dbReference>
<proteinExistence type="predicted"/>
<evidence type="ECO:0000256" key="6">
    <source>
        <dbReference type="ARBA" id="ARBA00023163"/>
    </source>
</evidence>
<dbReference type="InterPro" id="IPR045174">
    <property type="entry name" value="Dof"/>
</dbReference>
<dbReference type="KEGG" id="mnt:21395349"/>
<comment type="subcellular location">
    <subcellularLocation>
        <location evidence="8 9">Nucleus</location>
    </subcellularLocation>
</comment>
<dbReference type="PROSITE" id="PS50884">
    <property type="entry name" value="ZF_DOF_2"/>
    <property type="match status" value="1"/>
</dbReference>
<dbReference type="PANTHER" id="PTHR31992:SF97">
    <property type="entry name" value="DOF ZINC FINGER PROTEIN"/>
    <property type="match status" value="1"/>
</dbReference>
<dbReference type="Pfam" id="PF02701">
    <property type="entry name" value="Zn_ribbon_Dof"/>
    <property type="match status" value="1"/>
</dbReference>
<reference evidence="13" key="1">
    <citation type="submission" date="2013-01" db="EMBL/GenBank/DDBJ databases">
        <title>Draft Genome Sequence of a Mulberry Tree, Morus notabilis C.K. Schneid.</title>
        <authorList>
            <person name="He N."/>
            <person name="Zhao S."/>
        </authorList>
    </citation>
    <scope>NUCLEOTIDE SEQUENCE</scope>
</reference>
<organism evidence="12 13">
    <name type="scientific">Morus notabilis</name>
    <dbReference type="NCBI Taxonomy" id="981085"/>
    <lineage>
        <taxon>Eukaryota</taxon>
        <taxon>Viridiplantae</taxon>
        <taxon>Streptophyta</taxon>
        <taxon>Embryophyta</taxon>
        <taxon>Tracheophyta</taxon>
        <taxon>Spermatophyta</taxon>
        <taxon>Magnoliopsida</taxon>
        <taxon>eudicotyledons</taxon>
        <taxon>Gunneridae</taxon>
        <taxon>Pentapetalae</taxon>
        <taxon>rosids</taxon>
        <taxon>fabids</taxon>
        <taxon>Rosales</taxon>
        <taxon>Moraceae</taxon>
        <taxon>Moreae</taxon>
        <taxon>Morus</taxon>
    </lineage>
</organism>
<keyword evidence="6 9" id="KW-0804">Transcription</keyword>
<evidence type="ECO:0000256" key="2">
    <source>
        <dbReference type="ARBA" id="ARBA00022771"/>
    </source>
</evidence>
<feature type="region of interest" description="Disordered" evidence="10">
    <location>
        <begin position="25"/>
        <end position="60"/>
    </location>
</feature>
<evidence type="ECO:0000256" key="3">
    <source>
        <dbReference type="ARBA" id="ARBA00022833"/>
    </source>
</evidence>
<comment type="function">
    <text evidence="9">Transcription factor that binds specifically to a 5'-AA[AG]G-3' consensus core sequence.</text>
</comment>
<keyword evidence="7 8" id="KW-0539">Nucleus</keyword>
<evidence type="ECO:0000256" key="1">
    <source>
        <dbReference type="ARBA" id="ARBA00022723"/>
    </source>
</evidence>
<dbReference type="AlphaFoldDB" id="W9RD26"/>
<evidence type="ECO:0000313" key="13">
    <source>
        <dbReference type="Proteomes" id="UP000030645"/>
    </source>
</evidence>
<evidence type="ECO:0000256" key="10">
    <source>
        <dbReference type="SAM" id="MobiDB-lite"/>
    </source>
</evidence>
<gene>
    <name evidence="12" type="ORF">L484_012119</name>
</gene>
<evidence type="ECO:0000256" key="7">
    <source>
        <dbReference type="ARBA" id="ARBA00023242"/>
    </source>
</evidence>
<evidence type="ECO:0000256" key="8">
    <source>
        <dbReference type="PROSITE-ProRule" id="PRU00071"/>
    </source>
</evidence>
<sequence length="319" mass="35662">MGLSSKQVVISRDGLDWSQTLLHDQSLEHHHHKPPSSSSSSWKMRRNQQQNQNQSEPLKCPRCESTNTKFCYYNNYNKSQPRHFCRACKRHWTKGGTLRNVPVGGGRKNNKRPNKKSSASSAAATATATSTMFQAKQPIVLENNISSVLPNNNLLLGDHHQDHEKSTSEILSQAVLIHPQSLNIMSDFDNESLISTKTDPTKPFFSNPSLHANFPPNQGLQFQAFSSSTSSPFESSLSSISNSFQASNFVCDYGDDQMKLMGDQATITSSCTVQPPWQVPPATSNGMDLPNYWNWDDIDTLVSVDHINLPWDDAHDFKP</sequence>
<evidence type="ECO:0000256" key="4">
    <source>
        <dbReference type="ARBA" id="ARBA00023015"/>
    </source>
</evidence>
<feature type="domain" description="Dof-type" evidence="11">
    <location>
        <begin position="58"/>
        <end position="112"/>
    </location>
</feature>
<keyword evidence="2 8" id="KW-0863">Zinc-finger</keyword>
<name>W9RD26_9ROSA</name>
<feature type="region of interest" description="Disordered" evidence="10">
    <location>
        <begin position="96"/>
        <end position="123"/>
    </location>
</feature>
<dbReference type="OrthoDB" id="1927254at2759"/>
<protein>
    <recommendedName>
        <fullName evidence="9">Dof zinc finger protein</fullName>
    </recommendedName>
</protein>
<keyword evidence="13" id="KW-1185">Reference proteome</keyword>
<dbReference type="PANTHER" id="PTHR31992">
    <property type="entry name" value="DOF ZINC FINGER PROTEIN DOF1.4-RELATED"/>
    <property type="match status" value="1"/>
</dbReference>
<feature type="compositionally biased region" description="Low complexity" evidence="10">
    <location>
        <begin position="35"/>
        <end position="54"/>
    </location>
</feature>
<dbReference type="STRING" id="981085.W9RD26"/>
<dbReference type="EMBL" id="KE344870">
    <property type="protein sequence ID" value="EXB82806.1"/>
    <property type="molecule type" value="Genomic_DNA"/>
</dbReference>
<keyword evidence="5 8" id="KW-0238">DNA-binding</keyword>
<dbReference type="GO" id="GO:0008270">
    <property type="term" value="F:zinc ion binding"/>
    <property type="evidence" value="ECO:0007669"/>
    <property type="project" value="UniProtKB-KW"/>
</dbReference>